<evidence type="ECO:0000313" key="9">
    <source>
        <dbReference type="Proteomes" id="UP001634393"/>
    </source>
</evidence>
<dbReference type="GO" id="GO:0005634">
    <property type="term" value="C:nucleus"/>
    <property type="evidence" value="ECO:0007669"/>
    <property type="project" value="UniProtKB-SubCell"/>
</dbReference>
<evidence type="ECO:0000256" key="1">
    <source>
        <dbReference type="ARBA" id="ARBA00004123"/>
    </source>
</evidence>
<name>A0ABD3UL58_9LAMI</name>
<keyword evidence="9" id="KW-1185">Reference proteome</keyword>
<evidence type="ECO:0000256" key="3">
    <source>
        <dbReference type="ARBA" id="ARBA00023015"/>
    </source>
</evidence>
<protein>
    <recommendedName>
        <fullName evidence="6">Transcription repressor</fullName>
    </recommendedName>
    <alternativeName>
        <fullName evidence="6">Ovate family protein</fullName>
    </alternativeName>
</protein>
<evidence type="ECO:0000256" key="4">
    <source>
        <dbReference type="ARBA" id="ARBA00023163"/>
    </source>
</evidence>
<dbReference type="Proteomes" id="UP001634393">
    <property type="component" value="Unassembled WGS sequence"/>
</dbReference>
<organism evidence="8 9">
    <name type="scientific">Penstemon smallii</name>
    <dbReference type="NCBI Taxonomy" id="265156"/>
    <lineage>
        <taxon>Eukaryota</taxon>
        <taxon>Viridiplantae</taxon>
        <taxon>Streptophyta</taxon>
        <taxon>Embryophyta</taxon>
        <taxon>Tracheophyta</taxon>
        <taxon>Spermatophyta</taxon>
        <taxon>Magnoliopsida</taxon>
        <taxon>eudicotyledons</taxon>
        <taxon>Gunneridae</taxon>
        <taxon>Pentapetalae</taxon>
        <taxon>asterids</taxon>
        <taxon>lamiids</taxon>
        <taxon>Lamiales</taxon>
        <taxon>Plantaginaceae</taxon>
        <taxon>Cheloneae</taxon>
        <taxon>Penstemon</taxon>
    </lineage>
</organism>
<dbReference type="PANTHER" id="PTHR33057:SF138">
    <property type="entry name" value="TRANSCRIPTION REPRESSOR OFP10"/>
    <property type="match status" value="1"/>
</dbReference>
<comment type="caution">
    <text evidence="8">The sequence shown here is derived from an EMBL/GenBank/DDBJ whole genome shotgun (WGS) entry which is preliminary data.</text>
</comment>
<keyword evidence="2 6" id="KW-0678">Repressor</keyword>
<dbReference type="GO" id="GO:0045892">
    <property type="term" value="P:negative regulation of DNA-templated transcription"/>
    <property type="evidence" value="ECO:0007669"/>
    <property type="project" value="UniProtKB-UniRule"/>
</dbReference>
<sequence>MSSNKRWKFNNIFTAKTGCGCGPKATDIIEPKPRTSFSNPTNFLSSSASSVIDDNEHCPESHSTKILDSLAVVKDSEDPYQDFRQSMLQMIFEKDIYSRDDLQQLLHCFLRLNSKHHHQIIVRAFMEIWNGGGAAAAEEEEEEETPLCPLMQCIGSPEN</sequence>
<accession>A0ABD3UL58</accession>
<evidence type="ECO:0000256" key="6">
    <source>
        <dbReference type="RuleBase" id="RU367028"/>
    </source>
</evidence>
<evidence type="ECO:0000259" key="7">
    <source>
        <dbReference type="PROSITE" id="PS51754"/>
    </source>
</evidence>
<feature type="domain" description="OVATE" evidence="7">
    <location>
        <begin position="72"/>
        <end position="131"/>
    </location>
</feature>
<keyword evidence="5 6" id="KW-0539">Nucleus</keyword>
<dbReference type="PANTHER" id="PTHR33057">
    <property type="entry name" value="TRANSCRIPTION REPRESSOR OFP7-RELATED"/>
    <property type="match status" value="1"/>
</dbReference>
<dbReference type="PROSITE" id="PS51754">
    <property type="entry name" value="OVATE"/>
    <property type="match status" value="1"/>
</dbReference>
<keyword evidence="3 6" id="KW-0805">Transcription regulation</keyword>
<keyword evidence="4 6" id="KW-0804">Transcription</keyword>
<comment type="subcellular location">
    <subcellularLocation>
        <location evidence="1 6">Nucleus</location>
    </subcellularLocation>
</comment>
<reference evidence="8 9" key="1">
    <citation type="submission" date="2024-12" db="EMBL/GenBank/DDBJ databases">
        <title>The unique morphological basis and parallel evolutionary history of personate flowers in Penstemon.</title>
        <authorList>
            <person name="Depatie T.H."/>
            <person name="Wessinger C.A."/>
        </authorList>
    </citation>
    <scope>NUCLEOTIDE SEQUENCE [LARGE SCALE GENOMIC DNA]</scope>
    <source>
        <strain evidence="8">WTNN_2</strain>
        <tissue evidence="8">Leaf</tissue>
    </source>
</reference>
<proteinExistence type="predicted"/>
<dbReference type="Pfam" id="PF04844">
    <property type="entry name" value="Ovate"/>
    <property type="match status" value="1"/>
</dbReference>
<evidence type="ECO:0000256" key="5">
    <source>
        <dbReference type="ARBA" id="ARBA00023242"/>
    </source>
</evidence>
<dbReference type="AlphaFoldDB" id="A0ABD3UL58"/>
<comment type="function">
    <text evidence="6">Transcriptional repressor that regulates multiple aspects of plant growth and development.</text>
</comment>
<dbReference type="EMBL" id="JBJXBP010000001">
    <property type="protein sequence ID" value="KAL3850266.1"/>
    <property type="molecule type" value="Genomic_DNA"/>
</dbReference>
<dbReference type="InterPro" id="IPR006458">
    <property type="entry name" value="Ovate_C"/>
</dbReference>
<evidence type="ECO:0000313" key="8">
    <source>
        <dbReference type="EMBL" id="KAL3850266.1"/>
    </source>
</evidence>
<dbReference type="NCBIfam" id="TIGR01568">
    <property type="entry name" value="A_thal_3678"/>
    <property type="match status" value="1"/>
</dbReference>
<evidence type="ECO:0000256" key="2">
    <source>
        <dbReference type="ARBA" id="ARBA00022491"/>
    </source>
</evidence>
<gene>
    <name evidence="8" type="ORF">ACJIZ3_012148</name>
</gene>
<dbReference type="InterPro" id="IPR038933">
    <property type="entry name" value="Ovate"/>
</dbReference>